<keyword evidence="4" id="KW-1185">Reference proteome</keyword>
<name>A0A8H5D7Q4_9AGAR</name>
<dbReference type="PANTHER" id="PTHR34598:SF3">
    <property type="entry name" value="OXIDOREDUCTASE AN1597"/>
    <property type="match status" value="1"/>
</dbReference>
<reference evidence="3 4" key="1">
    <citation type="journal article" date="2020" name="ISME J.">
        <title>Uncovering the hidden diversity of litter-decomposition mechanisms in mushroom-forming fungi.</title>
        <authorList>
            <person name="Floudas D."/>
            <person name="Bentzer J."/>
            <person name="Ahren D."/>
            <person name="Johansson T."/>
            <person name="Persson P."/>
            <person name="Tunlid A."/>
        </authorList>
    </citation>
    <scope>NUCLEOTIDE SEQUENCE [LARGE SCALE GENOMIC DNA]</scope>
    <source>
        <strain evidence="3 4">CBS 146.42</strain>
    </source>
</reference>
<dbReference type="EMBL" id="JAACJO010000009">
    <property type="protein sequence ID" value="KAF5354278.1"/>
    <property type="molecule type" value="Genomic_DNA"/>
</dbReference>
<evidence type="ECO:0000256" key="1">
    <source>
        <dbReference type="ARBA" id="ARBA00023604"/>
    </source>
</evidence>
<dbReference type="OrthoDB" id="412788at2759"/>
<organism evidence="3 4">
    <name type="scientific">Leucocoprinus leucothites</name>
    <dbReference type="NCBI Taxonomy" id="201217"/>
    <lineage>
        <taxon>Eukaryota</taxon>
        <taxon>Fungi</taxon>
        <taxon>Dikarya</taxon>
        <taxon>Basidiomycota</taxon>
        <taxon>Agaricomycotina</taxon>
        <taxon>Agaricomycetes</taxon>
        <taxon>Agaricomycetidae</taxon>
        <taxon>Agaricales</taxon>
        <taxon>Agaricineae</taxon>
        <taxon>Agaricaceae</taxon>
        <taxon>Leucocoprinus</taxon>
    </lineage>
</organism>
<dbReference type="PANTHER" id="PTHR34598">
    <property type="entry name" value="BLL6449 PROTEIN"/>
    <property type="match status" value="1"/>
</dbReference>
<dbReference type="GO" id="GO:0016491">
    <property type="term" value="F:oxidoreductase activity"/>
    <property type="evidence" value="ECO:0007669"/>
    <property type="project" value="InterPro"/>
</dbReference>
<evidence type="ECO:0008006" key="5">
    <source>
        <dbReference type="Google" id="ProtNLM"/>
    </source>
</evidence>
<feature type="compositionally biased region" description="Low complexity" evidence="2">
    <location>
        <begin position="1"/>
        <end position="19"/>
    </location>
</feature>
<evidence type="ECO:0000313" key="4">
    <source>
        <dbReference type="Proteomes" id="UP000559027"/>
    </source>
</evidence>
<proteinExistence type="inferred from homology"/>
<protein>
    <recommendedName>
        <fullName evidence="5">7alpha-cephem-methoxylase P8 chain</fullName>
    </recommendedName>
</protein>
<comment type="similarity">
    <text evidence="1">Belongs to the asaB hydroxylase/desaturase family.</text>
</comment>
<dbReference type="NCBIfam" id="NF041278">
    <property type="entry name" value="CmcJ_NvfI_EfuI"/>
    <property type="match status" value="1"/>
</dbReference>
<sequence length="285" mass="32473">MSTTTTTTTTDSAVTTTITYSLPPPDGSRAYQTTVIDPKTGTWERNTLREDHEVQIENVRGKEHLYTLDNAGFQYFNRPTKVTNLADDKVVQEEYYPESIELIKELTGASRVVLFDHTRRLRRPGEVDDSPERRQPVNLAHVDQSTKASINRVHRHLPAEEVPELLKHRFQIINLWRPIGNPALDWPLALCDYRSVVPEKDTYPVALIFPTHEGETMGVQPNPKHQWKYLRGMTPDELVLIKCFDSVQDGSVAVFTPHTAFKDPSTPKDAPPRASIELRALVFYD</sequence>
<gene>
    <name evidence="3" type="ORF">D9756_007049</name>
</gene>
<dbReference type="AlphaFoldDB" id="A0A8H5D7Q4"/>
<comment type="caution">
    <text evidence="3">The sequence shown here is derived from an EMBL/GenBank/DDBJ whole genome shotgun (WGS) entry which is preliminary data.</text>
</comment>
<dbReference type="Proteomes" id="UP000559027">
    <property type="component" value="Unassembled WGS sequence"/>
</dbReference>
<evidence type="ECO:0000313" key="3">
    <source>
        <dbReference type="EMBL" id="KAF5354278.1"/>
    </source>
</evidence>
<accession>A0A8H5D7Q4</accession>
<dbReference type="InterPro" id="IPR044053">
    <property type="entry name" value="AsaB-like"/>
</dbReference>
<feature type="region of interest" description="Disordered" evidence="2">
    <location>
        <begin position="1"/>
        <end position="31"/>
    </location>
</feature>
<evidence type="ECO:0000256" key="2">
    <source>
        <dbReference type="SAM" id="MobiDB-lite"/>
    </source>
</evidence>